<dbReference type="Gene3D" id="3.40.50.880">
    <property type="match status" value="1"/>
</dbReference>
<feature type="domain" description="ThuA-like" evidence="2">
    <location>
        <begin position="51"/>
        <end position="280"/>
    </location>
</feature>
<accession>A0ABW5MXZ6</accession>
<dbReference type="PANTHER" id="PTHR40469">
    <property type="entry name" value="SECRETED GLYCOSYL HYDROLASE"/>
    <property type="match status" value="1"/>
</dbReference>
<evidence type="ECO:0000256" key="1">
    <source>
        <dbReference type="SAM" id="SignalP"/>
    </source>
</evidence>
<dbReference type="SUPFAM" id="SSF52317">
    <property type="entry name" value="Class I glutamine amidotransferase-like"/>
    <property type="match status" value="1"/>
</dbReference>
<dbReference type="InterPro" id="IPR029062">
    <property type="entry name" value="Class_I_gatase-like"/>
</dbReference>
<keyword evidence="4" id="KW-1185">Reference proteome</keyword>
<dbReference type="Pfam" id="PF06283">
    <property type="entry name" value="ThuA"/>
    <property type="match status" value="1"/>
</dbReference>
<feature type="chain" id="PRO_5045419500" evidence="1">
    <location>
        <begin position="24"/>
        <end position="284"/>
    </location>
</feature>
<name>A0ABW5MXZ6_9FLAO</name>
<comment type="caution">
    <text evidence="3">The sequence shown here is derived from an EMBL/GenBank/DDBJ whole genome shotgun (WGS) entry which is preliminary data.</text>
</comment>
<sequence length="284" mass="31807">MKSTYLPLKYLLIFFLFFSCSDAEMTIAEEDNEEQSGDDPVNDDDSTDNAKILVFTKTSGFNHNTKEESVAMVNQIATDLSFDVEVSDNASIFDDQESVNNFDVIFFTNTSGNTLNSAQRNVVEAYAAQGGHFISNHAASDSYGHSTAGTVNGGGKGEWDWYAEHVTGCSVRNGPNHTANNFGATVTIQNENTDLTKMISFPWDDNEEWYYWEGGYLNSSFTELLRVSDTGDNSYDDARMTAHYWERPDGGISFYTSMGHSKNKYSDAEFVQLMKNAFEFILDR</sequence>
<evidence type="ECO:0000313" key="3">
    <source>
        <dbReference type="EMBL" id="MFD2587891.1"/>
    </source>
</evidence>
<dbReference type="RefSeq" id="WP_377767430.1">
    <property type="nucleotide sequence ID" value="NZ_JBHULB010000017.1"/>
</dbReference>
<keyword evidence="1" id="KW-0732">Signal</keyword>
<evidence type="ECO:0000313" key="4">
    <source>
        <dbReference type="Proteomes" id="UP001597526"/>
    </source>
</evidence>
<reference evidence="4" key="1">
    <citation type="journal article" date="2019" name="Int. J. Syst. Evol. Microbiol.">
        <title>The Global Catalogue of Microorganisms (GCM) 10K type strain sequencing project: providing services to taxonomists for standard genome sequencing and annotation.</title>
        <authorList>
            <consortium name="The Broad Institute Genomics Platform"/>
            <consortium name="The Broad Institute Genome Sequencing Center for Infectious Disease"/>
            <person name="Wu L."/>
            <person name="Ma J."/>
        </authorList>
    </citation>
    <scope>NUCLEOTIDE SEQUENCE [LARGE SCALE GENOMIC DNA]</scope>
    <source>
        <strain evidence="4">KCTC 52368</strain>
    </source>
</reference>
<dbReference type="Proteomes" id="UP001597526">
    <property type="component" value="Unassembled WGS sequence"/>
</dbReference>
<protein>
    <submittedName>
        <fullName evidence="3">ThuA domain-containing protein</fullName>
    </submittedName>
</protein>
<dbReference type="PROSITE" id="PS51257">
    <property type="entry name" value="PROKAR_LIPOPROTEIN"/>
    <property type="match status" value="1"/>
</dbReference>
<gene>
    <name evidence="3" type="ORF">ACFSQJ_13170</name>
</gene>
<evidence type="ECO:0000259" key="2">
    <source>
        <dbReference type="Pfam" id="PF06283"/>
    </source>
</evidence>
<dbReference type="EMBL" id="JBHULB010000017">
    <property type="protein sequence ID" value="MFD2587891.1"/>
    <property type="molecule type" value="Genomic_DNA"/>
</dbReference>
<dbReference type="PANTHER" id="PTHR40469:SF2">
    <property type="entry name" value="GALACTOSE-BINDING DOMAIN-LIKE SUPERFAMILY PROTEIN"/>
    <property type="match status" value="1"/>
</dbReference>
<organism evidence="3 4">
    <name type="scientific">Croceitalea marina</name>
    <dbReference type="NCBI Taxonomy" id="1775166"/>
    <lineage>
        <taxon>Bacteria</taxon>
        <taxon>Pseudomonadati</taxon>
        <taxon>Bacteroidota</taxon>
        <taxon>Flavobacteriia</taxon>
        <taxon>Flavobacteriales</taxon>
        <taxon>Flavobacteriaceae</taxon>
        <taxon>Croceitalea</taxon>
    </lineage>
</organism>
<proteinExistence type="predicted"/>
<feature type="signal peptide" evidence="1">
    <location>
        <begin position="1"/>
        <end position="23"/>
    </location>
</feature>
<dbReference type="InterPro" id="IPR029010">
    <property type="entry name" value="ThuA-like"/>
</dbReference>